<name>A0A1M7TIG0_FERGO</name>
<keyword evidence="4" id="KW-1185">Reference proteome</keyword>
<evidence type="ECO:0000313" key="3">
    <source>
        <dbReference type="EMBL" id="SHN70500.1"/>
    </source>
</evidence>
<dbReference type="SUPFAM" id="SSF51735">
    <property type="entry name" value="NAD(P)-binding Rossmann-fold domains"/>
    <property type="match status" value="1"/>
</dbReference>
<reference evidence="4" key="1">
    <citation type="submission" date="2016-12" db="EMBL/GenBank/DDBJ databases">
        <authorList>
            <person name="Varghese N."/>
            <person name="Submissions S."/>
        </authorList>
    </citation>
    <scope>NUCLEOTIDE SEQUENCE [LARGE SCALE GENOMIC DNA]</scope>
    <source>
        <strain evidence="4">DSM 13020</strain>
    </source>
</reference>
<dbReference type="PANTHER" id="PTHR10366">
    <property type="entry name" value="NAD DEPENDENT EPIMERASE/DEHYDRATASE"/>
    <property type="match status" value="1"/>
</dbReference>
<dbReference type="AlphaFoldDB" id="A0A1M7TIG0"/>
<evidence type="ECO:0000259" key="2">
    <source>
        <dbReference type="Pfam" id="PF01073"/>
    </source>
</evidence>
<gene>
    <name evidence="3" type="ORF">SAMN02745226_02033</name>
</gene>
<dbReference type="EMBL" id="FRDJ01000021">
    <property type="protein sequence ID" value="SHN70500.1"/>
    <property type="molecule type" value="Genomic_DNA"/>
</dbReference>
<protein>
    <submittedName>
        <fullName evidence="3">Dihydroflavonol-4-reductase</fullName>
    </submittedName>
</protein>
<feature type="domain" description="3-beta hydroxysteroid dehydrogenase/isomerase" evidence="2">
    <location>
        <begin position="3"/>
        <end position="220"/>
    </location>
</feature>
<dbReference type="Gene3D" id="3.40.50.720">
    <property type="entry name" value="NAD(P)-binding Rossmann-like Domain"/>
    <property type="match status" value="1"/>
</dbReference>
<dbReference type="PANTHER" id="PTHR10366:SF564">
    <property type="entry name" value="STEROL-4-ALPHA-CARBOXYLATE 3-DEHYDROGENASE, DECARBOXYLATING"/>
    <property type="match status" value="1"/>
</dbReference>
<proteinExistence type="predicted"/>
<dbReference type="Proteomes" id="UP000184207">
    <property type="component" value="Unassembled WGS sequence"/>
</dbReference>
<dbReference type="GO" id="GO:0006694">
    <property type="term" value="P:steroid biosynthetic process"/>
    <property type="evidence" value="ECO:0007669"/>
    <property type="project" value="InterPro"/>
</dbReference>
<accession>A0A1M7TIG0</accession>
<dbReference type="STRING" id="1121883.SAMN02745226_02033"/>
<dbReference type="InterPro" id="IPR002225">
    <property type="entry name" value="3Beta_OHSteriod_DH/Estase"/>
</dbReference>
<dbReference type="Pfam" id="PF01073">
    <property type="entry name" value="3Beta_HSD"/>
    <property type="match status" value="1"/>
</dbReference>
<dbReference type="GO" id="GO:0016616">
    <property type="term" value="F:oxidoreductase activity, acting on the CH-OH group of donors, NAD or NADP as acceptor"/>
    <property type="evidence" value="ECO:0007669"/>
    <property type="project" value="InterPro"/>
</dbReference>
<dbReference type="InterPro" id="IPR036291">
    <property type="entry name" value="NAD(P)-bd_dom_sf"/>
</dbReference>
<evidence type="ECO:0000313" key="4">
    <source>
        <dbReference type="Proteomes" id="UP000184207"/>
    </source>
</evidence>
<keyword evidence="1" id="KW-0560">Oxidoreductase</keyword>
<dbReference type="OrthoDB" id="9807212at2"/>
<dbReference type="InterPro" id="IPR050425">
    <property type="entry name" value="NAD(P)_dehydrat-like"/>
</dbReference>
<organism evidence="3 4">
    <name type="scientific">Fervidobacterium gondwanense DSM 13020</name>
    <dbReference type="NCBI Taxonomy" id="1121883"/>
    <lineage>
        <taxon>Bacteria</taxon>
        <taxon>Thermotogati</taxon>
        <taxon>Thermotogota</taxon>
        <taxon>Thermotogae</taxon>
        <taxon>Thermotogales</taxon>
        <taxon>Fervidobacteriaceae</taxon>
        <taxon>Fervidobacterium</taxon>
    </lineage>
</organism>
<evidence type="ECO:0000256" key="1">
    <source>
        <dbReference type="ARBA" id="ARBA00023002"/>
    </source>
</evidence>
<sequence length="330" mass="37218">MVLITGGTGHLGNVLVRKLIESGERVRILVHPTDNLVSLQLLPVEIFYGDVRNDFSYALNGIDAIFHLASLIAITPTKRKLLYSVNVDGTKNIIEHAKSKSIPLIYVSSVHAFAEIEKGSTITEETPVDEDRVIDDYAKSKALATKLVESSFKDGLDGFIVFPTGIFGPYDYKDSYFSRVMKKYRGGKLKYTVRGSFDFVDVRDVANSIVKLYKSLKSGKISKERYIVSGHDIRFEELPALCGAREFKVLDDTTADILSYVSLIANVILKIPAEFVPYALHTIRLNYKFSNEKLKSTIPYSLIKVEDSVHDFFNWLNELNKHGRMCYNII</sequence>
<dbReference type="RefSeq" id="WP_072761125.1">
    <property type="nucleotide sequence ID" value="NZ_FRDJ01000021.1"/>
</dbReference>